<evidence type="ECO:0000259" key="9">
    <source>
        <dbReference type="PROSITE" id="PS51733"/>
    </source>
</evidence>
<dbReference type="PROSITE" id="PS51733">
    <property type="entry name" value="BPL_LPL_CATALYTIC"/>
    <property type="match status" value="1"/>
</dbReference>
<protein>
    <recommendedName>
        <fullName evidence="5">Octanoyltransferase</fullName>
        <ecNumber evidence="5">2.3.1.181</ecNumber>
    </recommendedName>
</protein>
<dbReference type="NCBIfam" id="TIGR00214">
    <property type="entry name" value="lipB"/>
    <property type="match status" value="1"/>
</dbReference>
<dbReference type="SUPFAM" id="SSF55681">
    <property type="entry name" value="Class II aaRS and biotin synthetases"/>
    <property type="match status" value="1"/>
</dbReference>
<accession>B6K079</accession>
<dbReference type="Gene3D" id="3.30.930.10">
    <property type="entry name" value="Bira Bifunctional Protein, Domain 2"/>
    <property type="match status" value="1"/>
</dbReference>
<feature type="binding site" evidence="7">
    <location>
        <begin position="178"/>
        <end position="180"/>
    </location>
    <ligand>
        <name>substrate</name>
    </ligand>
</feature>
<feature type="site" description="Lowers pKa of active site Cys" evidence="8">
    <location>
        <position position="175"/>
    </location>
</feature>
<dbReference type="GeneID" id="7048418"/>
<evidence type="ECO:0000256" key="6">
    <source>
        <dbReference type="PIRSR" id="PIRSR016262-1"/>
    </source>
</evidence>
<dbReference type="OMA" id="QHISFLT"/>
<evidence type="ECO:0000313" key="10">
    <source>
        <dbReference type="EMBL" id="EEB06229.2"/>
    </source>
</evidence>
<name>B6K079_SCHJY</name>
<dbReference type="EMBL" id="KE651168">
    <property type="protein sequence ID" value="EEB06229.2"/>
    <property type="molecule type" value="Genomic_DNA"/>
</dbReference>
<evidence type="ECO:0000256" key="8">
    <source>
        <dbReference type="PIRSR" id="PIRSR016262-3"/>
    </source>
</evidence>
<dbReference type="GO" id="GO:0009249">
    <property type="term" value="P:protein lipoylation"/>
    <property type="evidence" value="ECO:0007669"/>
    <property type="project" value="InterPro"/>
</dbReference>
<dbReference type="GO" id="GO:0033819">
    <property type="term" value="F:lipoyl(octanoyl) transferase activity"/>
    <property type="evidence" value="ECO:0000318"/>
    <property type="project" value="GO_Central"/>
</dbReference>
<keyword evidence="10" id="KW-0436">Ligase</keyword>
<dbReference type="HAMAP" id="MF_00013">
    <property type="entry name" value="LipB"/>
    <property type="match status" value="1"/>
</dbReference>
<evidence type="ECO:0000313" key="11">
    <source>
        <dbReference type="JaponicusDB" id="SJAG_01271"/>
    </source>
</evidence>
<evidence type="ECO:0000256" key="7">
    <source>
        <dbReference type="PIRSR" id="PIRSR016262-2"/>
    </source>
</evidence>
<dbReference type="Pfam" id="PF21948">
    <property type="entry name" value="LplA-B_cat"/>
    <property type="match status" value="1"/>
</dbReference>
<proteinExistence type="inferred from homology"/>
<reference evidence="10 12" key="1">
    <citation type="journal article" date="2011" name="Science">
        <title>Comparative functional genomics of the fission yeasts.</title>
        <authorList>
            <person name="Rhind N."/>
            <person name="Chen Z."/>
            <person name="Yassour M."/>
            <person name="Thompson D.A."/>
            <person name="Haas B.J."/>
            <person name="Habib N."/>
            <person name="Wapinski I."/>
            <person name="Roy S."/>
            <person name="Lin M.F."/>
            <person name="Heiman D.I."/>
            <person name="Young S.K."/>
            <person name="Furuya K."/>
            <person name="Guo Y."/>
            <person name="Pidoux A."/>
            <person name="Chen H.M."/>
            <person name="Robbertse B."/>
            <person name="Goldberg J.M."/>
            <person name="Aoki K."/>
            <person name="Bayne E.H."/>
            <person name="Berlin A.M."/>
            <person name="Desjardins C.A."/>
            <person name="Dobbs E."/>
            <person name="Dukaj L."/>
            <person name="Fan L."/>
            <person name="FitzGerald M.G."/>
            <person name="French C."/>
            <person name="Gujja S."/>
            <person name="Hansen K."/>
            <person name="Keifenheim D."/>
            <person name="Levin J.Z."/>
            <person name="Mosher R.A."/>
            <person name="Mueller C.A."/>
            <person name="Pfiffner J."/>
            <person name="Priest M."/>
            <person name="Russ C."/>
            <person name="Smialowska A."/>
            <person name="Swoboda P."/>
            <person name="Sykes S.M."/>
            <person name="Vaughn M."/>
            <person name="Vengrova S."/>
            <person name="Yoder R."/>
            <person name="Zeng Q."/>
            <person name="Allshire R."/>
            <person name="Baulcombe D."/>
            <person name="Birren B.W."/>
            <person name="Brown W."/>
            <person name="Ekwall K."/>
            <person name="Kellis M."/>
            <person name="Leatherwood J."/>
            <person name="Levin H."/>
            <person name="Margalit H."/>
            <person name="Martienssen R."/>
            <person name="Nieduszynski C.A."/>
            <person name="Spatafora J.W."/>
            <person name="Friedman N."/>
            <person name="Dalgaard J.Z."/>
            <person name="Baumann P."/>
            <person name="Niki H."/>
            <person name="Regev A."/>
            <person name="Nusbaum C."/>
        </authorList>
    </citation>
    <scope>NUCLEOTIDE SEQUENCE [LARGE SCALE GENOMIC DNA]</scope>
    <source>
        <strain evidence="12">yFS275 / FY16936</strain>
    </source>
</reference>
<dbReference type="InterPro" id="IPR004143">
    <property type="entry name" value="BPL_LPL_catalytic"/>
</dbReference>
<evidence type="ECO:0000313" key="12">
    <source>
        <dbReference type="Proteomes" id="UP000001744"/>
    </source>
</evidence>
<dbReference type="InterPro" id="IPR000544">
    <property type="entry name" value="Octanoyltransferase"/>
</dbReference>
<evidence type="ECO:0000256" key="1">
    <source>
        <dbReference type="ARBA" id="ARBA00004821"/>
    </source>
</evidence>
<dbReference type="PROSITE" id="PS01313">
    <property type="entry name" value="LIPB"/>
    <property type="match status" value="1"/>
</dbReference>
<dbReference type="UniPathway" id="UPA00538">
    <property type="reaction ID" value="UER00592"/>
</dbReference>
<evidence type="ECO:0000256" key="3">
    <source>
        <dbReference type="ARBA" id="ARBA00022679"/>
    </source>
</evidence>
<dbReference type="GO" id="GO:0005739">
    <property type="term" value="C:mitochondrion"/>
    <property type="evidence" value="ECO:0000318"/>
    <property type="project" value="GO_Central"/>
</dbReference>
<dbReference type="VEuPathDB" id="FungiDB:SJAG_01271"/>
<keyword evidence="4 5" id="KW-0012">Acyltransferase</keyword>
<dbReference type="AlphaFoldDB" id="B6K079"/>
<dbReference type="JaponicusDB" id="SJAG_01271">
    <property type="gene designation" value="lip2"/>
</dbReference>
<evidence type="ECO:0000256" key="2">
    <source>
        <dbReference type="ARBA" id="ARBA00007907"/>
    </source>
</evidence>
<feature type="binding site" evidence="7">
    <location>
        <begin position="110"/>
        <end position="117"/>
    </location>
    <ligand>
        <name>substrate</name>
    </ligand>
</feature>
<dbReference type="PANTHER" id="PTHR10993">
    <property type="entry name" value="OCTANOYLTRANSFERASE"/>
    <property type="match status" value="1"/>
</dbReference>
<keyword evidence="12" id="KW-1185">Reference proteome</keyword>
<dbReference type="RefSeq" id="XP_002172522.2">
    <property type="nucleotide sequence ID" value="XM_002172486.2"/>
</dbReference>
<dbReference type="InterPro" id="IPR020605">
    <property type="entry name" value="Octanoyltransferase_CS"/>
</dbReference>
<dbReference type="Proteomes" id="UP000001744">
    <property type="component" value="Unassembled WGS sequence"/>
</dbReference>
<comment type="function">
    <text evidence="5">Catalyzes the transfer of endogenously produced octanoic acid from octanoyl-acyl-carrier-protein onto the lipoyl domains of lipoate-dependent enzymes. Lipoyl-ACP can also act as a substrate although octanoyl-ACP is likely to be the physiological substrate.</text>
</comment>
<feature type="active site" description="Acyl-thioester intermediate" evidence="6">
    <location>
        <position position="209"/>
    </location>
</feature>
<feature type="domain" description="BPL/LPL catalytic" evidence="9">
    <location>
        <begin position="68"/>
        <end position="246"/>
    </location>
</feature>
<evidence type="ECO:0000256" key="4">
    <source>
        <dbReference type="ARBA" id="ARBA00023315"/>
    </source>
</evidence>
<sequence length="246" mass="28016">MLLCKTVYKPWMQGFNRSFLRFIHSKKSINHISFIKDETTCVSYNDVDSFQNQIVSQFLDFKAGKIGEHPKATFLSMQFHPVYTLGRRQRNTELINRLQAGKADVVQALRGGQTTFHGPGQLVVYPIVDLIDLQIKPRTYVSMIEQSVINTCEHFGIHGTHTTENTGVWVTDDDKIAAIGIHLRRYITSHGVAINVNTDLRWFDSIVACGLKGKRTTSFEQQGISVSIKDVESYFIKTLWNTMSKK</sequence>
<comment type="pathway">
    <text evidence="1 5">Protein modification; protein lipoylation via endogenous pathway; protein N(6)-(lipoyl)lysine from octanoyl-[acyl-carrier-protein]: step 1/2.</text>
</comment>
<comment type="similarity">
    <text evidence="2 5">Belongs to the LipB family.</text>
</comment>
<dbReference type="InterPro" id="IPR045864">
    <property type="entry name" value="aa-tRNA-synth_II/BPL/LPL"/>
</dbReference>
<dbReference type="GO" id="GO:0016874">
    <property type="term" value="F:ligase activity"/>
    <property type="evidence" value="ECO:0007669"/>
    <property type="project" value="UniProtKB-KW"/>
</dbReference>
<dbReference type="HOGENOM" id="CLU_035168_0_1_1"/>
<comment type="catalytic activity">
    <reaction evidence="5">
        <text>octanoyl-[ACP] + L-lysyl-[protein] = N(6)-octanoyl-L-lysyl-[protein] + holo-[ACP] + H(+)</text>
        <dbReference type="Rhea" id="RHEA:17665"/>
        <dbReference type="Rhea" id="RHEA-COMP:9636"/>
        <dbReference type="Rhea" id="RHEA-COMP:9685"/>
        <dbReference type="Rhea" id="RHEA-COMP:9752"/>
        <dbReference type="Rhea" id="RHEA-COMP:9928"/>
        <dbReference type="ChEBI" id="CHEBI:15378"/>
        <dbReference type="ChEBI" id="CHEBI:29969"/>
        <dbReference type="ChEBI" id="CHEBI:64479"/>
        <dbReference type="ChEBI" id="CHEBI:78463"/>
        <dbReference type="ChEBI" id="CHEBI:78809"/>
        <dbReference type="EC" id="2.3.1.181"/>
    </reaction>
</comment>
<dbReference type="PANTHER" id="PTHR10993:SF7">
    <property type="entry name" value="LIPOYLTRANSFERASE 2, MITOCHONDRIAL-RELATED"/>
    <property type="match status" value="1"/>
</dbReference>
<dbReference type="PIRSF" id="PIRSF016262">
    <property type="entry name" value="LPLase"/>
    <property type="match status" value="1"/>
</dbReference>
<dbReference type="EC" id="2.3.1.181" evidence="5"/>
<dbReference type="eggNOG" id="KOG0325">
    <property type="taxonomic scope" value="Eukaryota"/>
</dbReference>
<evidence type="ECO:0000256" key="5">
    <source>
        <dbReference type="PIRNR" id="PIRNR016262"/>
    </source>
</evidence>
<organism evidence="10 12">
    <name type="scientific">Schizosaccharomyces japonicus (strain yFS275 / FY16936)</name>
    <name type="common">Fission yeast</name>
    <dbReference type="NCBI Taxonomy" id="402676"/>
    <lineage>
        <taxon>Eukaryota</taxon>
        <taxon>Fungi</taxon>
        <taxon>Dikarya</taxon>
        <taxon>Ascomycota</taxon>
        <taxon>Taphrinomycotina</taxon>
        <taxon>Schizosaccharomycetes</taxon>
        <taxon>Schizosaccharomycetales</taxon>
        <taxon>Schizosaccharomycetaceae</taxon>
        <taxon>Schizosaccharomyces</taxon>
    </lineage>
</organism>
<dbReference type="STRING" id="402676.B6K079"/>
<feature type="binding site" evidence="7">
    <location>
        <begin position="191"/>
        <end position="193"/>
    </location>
    <ligand>
        <name>substrate</name>
    </ligand>
</feature>
<dbReference type="CDD" id="cd16444">
    <property type="entry name" value="LipB"/>
    <property type="match status" value="1"/>
</dbReference>
<gene>
    <name evidence="11" type="primary">lip2</name>
    <name evidence="10" type="ORF">SJAG_01271</name>
</gene>
<keyword evidence="3 5" id="KW-0808">Transferase</keyword>